<feature type="region of interest" description="Disordered" evidence="1">
    <location>
        <begin position="168"/>
        <end position="425"/>
    </location>
</feature>
<feature type="compositionally biased region" description="Polar residues" evidence="1">
    <location>
        <begin position="326"/>
        <end position="337"/>
    </location>
</feature>
<proteinExistence type="predicted"/>
<dbReference type="HOGENOM" id="CLU_034884_0_0_1"/>
<dbReference type="InParanoid" id="B0WL42"/>
<dbReference type="AlphaFoldDB" id="B0WL42"/>
<evidence type="ECO:0000313" key="4">
    <source>
        <dbReference type="Proteomes" id="UP000002320"/>
    </source>
</evidence>
<organism>
    <name type="scientific">Culex quinquefasciatus</name>
    <name type="common">Southern house mosquito</name>
    <name type="synonym">Culex pungens</name>
    <dbReference type="NCBI Taxonomy" id="7176"/>
    <lineage>
        <taxon>Eukaryota</taxon>
        <taxon>Metazoa</taxon>
        <taxon>Ecdysozoa</taxon>
        <taxon>Arthropoda</taxon>
        <taxon>Hexapoda</taxon>
        <taxon>Insecta</taxon>
        <taxon>Pterygota</taxon>
        <taxon>Neoptera</taxon>
        <taxon>Endopterygota</taxon>
        <taxon>Diptera</taxon>
        <taxon>Nematocera</taxon>
        <taxon>Culicoidea</taxon>
        <taxon>Culicidae</taxon>
        <taxon>Culicinae</taxon>
        <taxon>Culicini</taxon>
        <taxon>Culex</taxon>
        <taxon>Culex</taxon>
    </lineage>
</organism>
<feature type="compositionally biased region" description="Acidic residues" evidence="1">
    <location>
        <begin position="277"/>
        <end position="286"/>
    </location>
</feature>
<dbReference type="OrthoDB" id="8008330at2759"/>
<reference evidence="3" key="2">
    <citation type="submission" date="2020-05" db="UniProtKB">
        <authorList>
            <consortium name="EnsemblMetazoa"/>
        </authorList>
    </citation>
    <scope>IDENTIFICATION</scope>
    <source>
        <strain evidence="3">JHB</strain>
    </source>
</reference>
<gene>
    <name evidence="3" type="primary">6039928</name>
    <name evidence="2" type="ORF">CpipJ_CPIJ008310</name>
</gene>
<evidence type="ECO:0000313" key="3">
    <source>
        <dbReference type="EnsemblMetazoa" id="CPIJ008310-PA"/>
    </source>
</evidence>
<feature type="compositionally biased region" description="Low complexity" evidence="1">
    <location>
        <begin position="363"/>
        <end position="375"/>
    </location>
</feature>
<keyword evidence="4" id="KW-1185">Reference proteome</keyword>
<accession>B0WL42</accession>
<dbReference type="eggNOG" id="ENOG502T8C8">
    <property type="taxonomic scope" value="Eukaryota"/>
</dbReference>
<feature type="compositionally biased region" description="Polar residues" evidence="1">
    <location>
        <begin position="217"/>
        <end position="228"/>
    </location>
</feature>
<protein>
    <submittedName>
        <fullName evidence="2 3">Uncharacterized protein</fullName>
    </submittedName>
</protein>
<name>B0WL42_CULQU</name>
<evidence type="ECO:0000313" key="2">
    <source>
        <dbReference type="EMBL" id="EDS30205.1"/>
    </source>
</evidence>
<feature type="compositionally biased region" description="Basic and acidic residues" evidence="1">
    <location>
        <begin position="383"/>
        <end position="425"/>
    </location>
</feature>
<dbReference type="EnsemblMetazoa" id="CPIJ008310-RA">
    <property type="protein sequence ID" value="CPIJ008310-PA"/>
    <property type="gene ID" value="CPIJ008310"/>
</dbReference>
<dbReference type="VEuPathDB" id="VectorBase:CQUJHB015647"/>
<sequence length="596" mass="68039">MFPSKIIEKLKASIGKRFVLLVLEVAPDRVGEQQLWDSAGPENKNVPLDVWQAVYRKLGELCRKQFGEGGGLRRESVRAIVDKEYLYRVEERPFFVVRYEFKDENYRDNLNIIFNENGKKLHPGCLVVRIKDESREGFQEMQEQRLKIEKMQKENEALLALSASQEYTPAPVKASSSSTSHSEYVPTALNGTSPENSGRYKPSRIEDTGKCVPDPYTPSSSQEDSNSVAYVPATVKTPRKKKDSPVDVKPIVVSSSSESRKPVVSKRRRQAEIFGNSDDEEEEESDLPSRFTPVAKRNSREAAKSNGNMSDDNLFSEESPAKELIGSSSDEVPTNGRSMRDRKPKNNIDYNLDITSPESKDNASSSQTSKKAAAGGKRRRKETPKTKMNESLDGWLQKDTKKPTIKKEATGESSKPAKEKKVAKKELPAIRQPVDREALKKENEAVRQQIAALDKIDLLLPEDKTLLDVPYLTTGALTVDEMVATYDEYERELLDIHETYRDKTERQWQSEENLCYFTDVTLALTEDQKWAMMKKLERELVPKEDSGKYTEFFTSVLVMEWGLRVWMKLHRFTDRRKALDRIKLQEEANPMEMTQP</sequence>
<dbReference type="KEGG" id="cqu:CpipJ_CPIJ008310"/>
<dbReference type="Proteomes" id="UP000002320">
    <property type="component" value="Unassembled WGS sequence"/>
</dbReference>
<reference evidence="2" key="1">
    <citation type="submission" date="2007-03" db="EMBL/GenBank/DDBJ databases">
        <title>Annotation of Culex pipiens quinquefasciatus.</title>
        <authorList>
            <consortium name="The Broad Institute Genome Sequencing Platform"/>
            <person name="Atkinson P.W."/>
            <person name="Hemingway J."/>
            <person name="Christensen B.M."/>
            <person name="Higgs S."/>
            <person name="Kodira C."/>
            <person name="Hannick L."/>
            <person name="Megy K."/>
            <person name="O'Leary S."/>
            <person name="Pearson M."/>
            <person name="Haas B.J."/>
            <person name="Mauceli E."/>
            <person name="Wortman J.R."/>
            <person name="Lee N.H."/>
            <person name="Guigo R."/>
            <person name="Stanke M."/>
            <person name="Alvarado L."/>
            <person name="Amedeo P."/>
            <person name="Antoine C.H."/>
            <person name="Arensburger P."/>
            <person name="Bidwell S.L."/>
            <person name="Crawford M."/>
            <person name="Camaro F."/>
            <person name="Devon K."/>
            <person name="Engels R."/>
            <person name="Hammond M."/>
            <person name="Howarth C."/>
            <person name="Koehrsen M."/>
            <person name="Lawson D."/>
            <person name="Montgomery P."/>
            <person name="Nene V."/>
            <person name="Nusbaum C."/>
            <person name="Puiu D."/>
            <person name="Romero-Severson J."/>
            <person name="Severson D.W."/>
            <person name="Shumway M."/>
            <person name="Sisk P."/>
            <person name="Stolte C."/>
            <person name="Zeng Q."/>
            <person name="Eisenstadt E."/>
            <person name="Fraser-Liggett C."/>
            <person name="Strausberg R."/>
            <person name="Galagan J."/>
            <person name="Birren B."/>
            <person name="Collins F.H."/>
        </authorList>
    </citation>
    <scope>NUCLEOTIDE SEQUENCE [LARGE SCALE GENOMIC DNA]</scope>
    <source>
        <strain evidence="2">JHB</strain>
    </source>
</reference>
<evidence type="ECO:0000256" key="1">
    <source>
        <dbReference type="SAM" id="MobiDB-lite"/>
    </source>
</evidence>
<dbReference type="VEuPathDB" id="VectorBase:CPIJ008310"/>
<dbReference type="OMA" id="WGLRVWM"/>
<dbReference type="EMBL" id="DS231979">
    <property type="protein sequence ID" value="EDS30205.1"/>
    <property type="molecule type" value="Genomic_DNA"/>
</dbReference>